<feature type="compositionally biased region" description="Low complexity" evidence="1">
    <location>
        <begin position="413"/>
        <end position="424"/>
    </location>
</feature>
<evidence type="ECO:0000313" key="3">
    <source>
        <dbReference type="Proteomes" id="UP001176940"/>
    </source>
</evidence>
<feature type="region of interest" description="Disordered" evidence="1">
    <location>
        <begin position="1222"/>
        <end position="1251"/>
    </location>
</feature>
<accession>A0ABN9LBA4</accession>
<sequence length="1288" mass="143617">MLDYRTSDLGLGDCTFFPVEPPLPGTAALQSGAEYRTTARTWQQHTPMVPMSPNEGSEKQILRDCSHECRVCRVTVVGLSTYAKHISSQLHKDNIDALEKRKKTRKRRRKNTLKRNLSNLLIKGRNKAGPADTAIETMQLPLSGPVVRQEETHISSKRPDAEIYQRRRDDRLSYQEMSQQEWLRDPSDRSWQWPNDCFSNSRQGFLHPALNHNPNRHLSNPRGRAGWHINNHSNRHFNVGGSWHLNAGGATSWHQRNTDRNFHWLQEDNGNFPNLHPRNCGGSWQPNSYNGNQWNFGGNIDAIPQGRNRPPRHCDTVQEKDPRWNSKTCASNAFCNERFKWQNVETKISNSTSFQNSGVSPSKNIDVCKRNTSKIKNRLPNSYVNPTKIADDFTSDEHIDNFLGFQISESLDLSSKSSEKSNNSLKEKPHRWSPYPSQKNSEIQPVTPQSIDKNLADQSLESKDFESGVPKTDQITGAKNVPDPSPELSEGKKTDHGEFKTYRIPSLKPPLRNISDVKASSLKRDQKNPLKGVKLTTSTLFGERQNRLSALNLETIRSNSYISKLRSASKNIKTNQETQDAIKKEPLETFSEVLRRAKEMLYSSRSIQSPYVPSMGDDPSNQNTVKAEASTGSSPTAISLNDAFEDMSDDDLFCCGSKIATAERSNSFYVADEEIKSTEYSPSSSSFAPLEDKSTISHNDLESRDSDEKRNPHLCQDYQDKDIMETVSDLELQKGATHSANTILPELSKLGLPVSLQRDLTRHISSRSKAGSQLPEPNLNSARRIRNVSGHRRSETDKDSGFKPTLRQILNASRRNINWEQVIQHVTKKRQELGKGLPRFGIEMVAQVQSEQEGLDFDEESDFGFESYHWEGITTSPLSSLRKRSLSESSVLVEKASIFDIFNSPSTESHGEPSNPTPQPAQAETGQVVSSDFSLPTKQEEEQDNLITSPAVDTTELSNPAITETSQSQRSNVETCVASDSLRMCQNASEDMVLSAATFLEAIHADGATDSCTSGTEQYDGHGVGKKRRATGDGSCPETSNLERHTKRRKIRGRKERSQVDQLLNISLREEKLNNSLQGVDNNLLQARAALQAAYMEVQQLMVLKQQITMEMSAMRTQRIEILQGLQETYEPINDGEEGANSRLQMPIVSPGNIFPFILETPVYQSAHKELAVPVLPPRVPTCTPPAVPAADIPDSSIVIKQEPLSPVKVEENVVTPQLLLLPPPPQAQSSPTPQSNGMYTESLLPEHSNGTRPVLPNAAVVVSSAAGAYNGNPMVSCAVDSWKMAAG</sequence>
<organism evidence="2 3">
    <name type="scientific">Ranitomeya imitator</name>
    <name type="common">mimic poison frog</name>
    <dbReference type="NCBI Taxonomy" id="111125"/>
    <lineage>
        <taxon>Eukaryota</taxon>
        <taxon>Metazoa</taxon>
        <taxon>Chordata</taxon>
        <taxon>Craniata</taxon>
        <taxon>Vertebrata</taxon>
        <taxon>Euteleostomi</taxon>
        <taxon>Amphibia</taxon>
        <taxon>Batrachia</taxon>
        <taxon>Anura</taxon>
        <taxon>Neobatrachia</taxon>
        <taxon>Hyloidea</taxon>
        <taxon>Dendrobatidae</taxon>
        <taxon>Dendrobatinae</taxon>
        <taxon>Ranitomeya</taxon>
    </lineage>
</organism>
<reference evidence="2" key="1">
    <citation type="submission" date="2023-07" db="EMBL/GenBank/DDBJ databases">
        <authorList>
            <person name="Stuckert A."/>
        </authorList>
    </citation>
    <scope>NUCLEOTIDE SEQUENCE</scope>
</reference>
<feature type="region of interest" description="Disordered" evidence="1">
    <location>
        <begin position="608"/>
        <end position="635"/>
    </location>
</feature>
<evidence type="ECO:0000313" key="2">
    <source>
        <dbReference type="EMBL" id="CAJ0936635.1"/>
    </source>
</evidence>
<feature type="region of interest" description="Disordered" evidence="1">
    <location>
        <begin position="413"/>
        <end position="446"/>
    </location>
</feature>
<name>A0ABN9LBA4_9NEOB</name>
<dbReference type="PANTHER" id="PTHR14435:SF2">
    <property type="entry name" value="ZINC FINGER PROTEIN 106"/>
    <property type="match status" value="1"/>
</dbReference>
<dbReference type="PANTHER" id="PTHR14435">
    <property type="entry name" value="ZINC FINGER PROTEIN 106"/>
    <property type="match status" value="1"/>
</dbReference>
<feature type="compositionally biased region" description="Basic residues" evidence="1">
    <location>
        <begin position="1045"/>
        <end position="1055"/>
    </location>
</feature>
<feature type="compositionally biased region" description="Basic and acidic residues" evidence="1">
    <location>
        <begin position="690"/>
        <end position="711"/>
    </location>
</feature>
<proteinExistence type="predicted"/>
<evidence type="ECO:0000256" key="1">
    <source>
        <dbReference type="SAM" id="MobiDB-lite"/>
    </source>
</evidence>
<dbReference type="Proteomes" id="UP001176940">
    <property type="component" value="Unassembled WGS sequence"/>
</dbReference>
<protein>
    <recommendedName>
        <fullName evidence="4">Zinc finger protein 106</fullName>
    </recommendedName>
</protein>
<evidence type="ECO:0008006" key="4">
    <source>
        <dbReference type="Google" id="ProtNLM"/>
    </source>
</evidence>
<feature type="region of interest" description="Disordered" evidence="1">
    <location>
        <begin position="680"/>
        <end position="713"/>
    </location>
</feature>
<feature type="compositionally biased region" description="Polar residues" evidence="1">
    <location>
        <begin position="903"/>
        <end position="937"/>
    </location>
</feature>
<dbReference type="EMBL" id="CAUEEQ010012603">
    <property type="protein sequence ID" value="CAJ0936635.1"/>
    <property type="molecule type" value="Genomic_DNA"/>
</dbReference>
<feature type="region of interest" description="Disordered" evidence="1">
    <location>
        <begin position="464"/>
        <end position="497"/>
    </location>
</feature>
<feature type="region of interest" description="Disordered" evidence="1">
    <location>
        <begin position="903"/>
        <end position="950"/>
    </location>
</feature>
<feature type="region of interest" description="Disordered" evidence="1">
    <location>
        <begin position="98"/>
        <end position="119"/>
    </location>
</feature>
<feature type="region of interest" description="Disordered" evidence="1">
    <location>
        <begin position="765"/>
        <end position="802"/>
    </location>
</feature>
<feature type="region of interest" description="Disordered" evidence="1">
    <location>
        <begin position="1013"/>
        <end position="1056"/>
    </location>
</feature>
<comment type="caution">
    <text evidence="2">The sequence shown here is derived from an EMBL/GenBank/DDBJ whole genome shotgun (WGS) entry which is preliminary data.</text>
</comment>
<feature type="compositionally biased region" description="Basic residues" evidence="1">
    <location>
        <begin position="100"/>
        <end position="113"/>
    </location>
</feature>
<keyword evidence="3" id="KW-1185">Reference proteome</keyword>
<feature type="compositionally biased region" description="Polar residues" evidence="1">
    <location>
        <begin position="435"/>
        <end position="446"/>
    </location>
</feature>
<dbReference type="InterPro" id="IPR042622">
    <property type="entry name" value="Znf106"/>
</dbReference>
<feature type="compositionally biased region" description="Polar residues" evidence="1">
    <location>
        <begin position="619"/>
        <end position="635"/>
    </location>
</feature>
<gene>
    <name evidence="2" type="ORF">RIMI_LOCUS6847180</name>
</gene>
<feature type="compositionally biased region" description="Basic and acidic residues" evidence="1">
    <location>
        <begin position="792"/>
        <end position="801"/>
    </location>
</feature>